<dbReference type="GO" id="GO:0005525">
    <property type="term" value="F:GTP binding"/>
    <property type="evidence" value="ECO:0007669"/>
    <property type="project" value="UniProtKB-KW"/>
</dbReference>
<keyword evidence="5" id="KW-0547">Nucleotide-binding</keyword>
<dbReference type="STRING" id="126957.T1IS63"/>
<dbReference type="GO" id="GO:0007264">
    <property type="term" value="P:small GTPase-mediated signal transduction"/>
    <property type="evidence" value="ECO:0007669"/>
    <property type="project" value="InterPro"/>
</dbReference>
<evidence type="ECO:0000256" key="7">
    <source>
        <dbReference type="ARBA" id="ARBA00023136"/>
    </source>
</evidence>
<dbReference type="AlphaFoldDB" id="T1IS63"/>
<protein>
    <submittedName>
        <fullName evidence="10">Uncharacterized protein</fullName>
    </submittedName>
</protein>
<evidence type="ECO:0000256" key="6">
    <source>
        <dbReference type="ARBA" id="ARBA00023134"/>
    </source>
</evidence>
<dbReference type="GO" id="GO:0022412">
    <property type="term" value="P:cellular process involved in reproduction in multicellular organism"/>
    <property type="evidence" value="ECO:0007669"/>
    <property type="project" value="UniProtKB-ARBA"/>
</dbReference>
<dbReference type="PANTHER" id="PTHR24072">
    <property type="entry name" value="RHO FAMILY GTPASE"/>
    <property type="match status" value="1"/>
</dbReference>
<name>T1IS63_STRMM</name>
<dbReference type="PROSITE" id="PS51420">
    <property type="entry name" value="RHO"/>
    <property type="match status" value="1"/>
</dbReference>
<dbReference type="GO" id="GO:0035099">
    <property type="term" value="P:hemocyte migration"/>
    <property type="evidence" value="ECO:0007669"/>
    <property type="project" value="UniProtKB-ARBA"/>
</dbReference>
<dbReference type="SUPFAM" id="SSF52540">
    <property type="entry name" value="P-loop containing nucleoside triphosphate hydrolases"/>
    <property type="match status" value="1"/>
</dbReference>
<dbReference type="InterPro" id="IPR001806">
    <property type="entry name" value="Small_GTPase"/>
</dbReference>
<dbReference type="InterPro" id="IPR005225">
    <property type="entry name" value="Small_GTP-bd"/>
</dbReference>
<dbReference type="GO" id="GO:0003006">
    <property type="term" value="P:developmental process involved in reproduction"/>
    <property type="evidence" value="ECO:0007669"/>
    <property type="project" value="UniProtKB-ARBA"/>
</dbReference>
<dbReference type="PRINTS" id="PR00449">
    <property type="entry name" value="RASTRNSFRMNG"/>
</dbReference>
<dbReference type="eggNOG" id="KOG0393">
    <property type="taxonomic scope" value="Eukaryota"/>
</dbReference>
<proteinExistence type="inferred from homology"/>
<evidence type="ECO:0000256" key="5">
    <source>
        <dbReference type="ARBA" id="ARBA00022741"/>
    </source>
</evidence>
<keyword evidence="11" id="KW-1185">Reference proteome</keyword>
<evidence type="ECO:0000256" key="2">
    <source>
        <dbReference type="ARBA" id="ARBA00010142"/>
    </source>
</evidence>
<evidence type="ECO:0000256" key="3">
    <source>
        <dbReference type="ARBA" id="ARBA00022475"/>
    </source>
</evidence>
<evidence type="ECO:0000313" key="11">
    <source>
        <dbReference type="Proteomes" id="UP000014500"/>
    </source>
</evidence>
<dbReference type="InterPro" id="IPR003578">
    <property type="entry name" value="Small_GTPase_Rho"/>
</dbReference>
<dbReference type="CDD" id="cd00157">
    <property type="entry name" value="Rho"/>
    <property type="match status" value="1"/>
</dbReference>
<dbReference type="SMART" id="SM00174">
    <property type="entry name" value="RHO"/>
    <property type="match status" value="1"/>
</dbReference>
<evidence type="ECO:0000313" key="10">
    <source>
        <dbReference type="EnsemblMetazoa" id="SMAR003926-PA"/>
    </source>
</evidence>
<evidence type="ECO:0000256" key="1">
    <source>
        <dbReference type="ARBA" id="ARBA00004342"/>
    </source>
</evidence>
<comment type="similarity">
    <text evidence="2">Belongs to the small GTPase superfamily. Rho family.</text>
</comment>
<dbReference type="EnsemblMetazoa" id="SMAR003926-RA">
    <property type="protein sequence ID" value="SMAR003926-PA"/>
    <property type="gene ID" value="SMAR003926"/>
</dbReference>
<evidence type="ECO:0000256" key="9">
    <source>
        <dbReference type="ARBA" id="ARBA00023289"/>
    </source>
</evidence>
<dbReference type="Gene3D" id="3.40.50.300">
    <property type="entry name" value="P-loop containing nucleotide triphosphate hydrolases"/>
    <property type="match status" value="1"/>
</dbReference>
<evidence type="ECO:0000256" key="8">
    <source>
        <dbReference type="ARBA" id="ARBA00023288"/>
    </source>
</evidence>
<dbReference type="GO" id="GO:0003924">
    <property type="term" value="F:GTPase activity"/>
    <property type="evidence" value="ECO:0007669"/>
    <property type="project" value="InterPro"/>
</dbReference>
<dbReference type="PROSITE" id="PS51419">
    <property type="entry name" value="RAB"/>
    <property type="match status" value="1"/>
</dbReference>
<keyword evidence="7" id="KW-0472">Membrane</keyword>
<dbReference type="GO" id="GO:0005886">
    <property type="term" value="C:plasma membrane"/>
    <property type="evidence" value="ECO:0007669"/>
    <property type="project" value="UniProtKB-SubCell"/>
</dbReference>
<comment type="subcellular location">
    <subcellularLocation>
        <location evidence="1">Cell membrane</location>
        <topology evidence="1">Lipid-anchor</topology>
        <orientation evidence="1">Cytoplasmic side</orientation>
    </subcellularLocation>
</comment>
<dbReference type="OMA" id="KTWIPEL"/>
<dbReference type="SMART" id="SM00173">
    <property type="entry name" value="RAS"/>
    <property type="match status" value="1"/>
</dbReference>
<dbReference type="GO" id="GO:0035006">
    <property type="term" value="P:melanization defense response"/>
    <property type="evidence" value="ECO:0007669"/>
    <property type="project" value="UniProtKB-ARBA"/>
</dbReference>
<keyword evidence="9" id="KW-0636">Prenylation</keyword>
<sequence length="186" mass="20880">MSLPEFSQQNPLKIVVVGDGAIGKRRLLVTYTTGIFPTEYVPTVFDNFSSSITYKGSEVPIALWYTAGQDNRMRVLSYPYTDVFLLCYSIDNKNSYENIASFWRPEVRNFSTKVPIVLVATKCDLRNENATTADLVSTKDGKKMCAKIGAAKYVECSAKTSIGVEEVFQKAVRSVFKRKSRVCKIQ</sequence>
<reference evidence="10" key="2">
    <citation type="submission" date="2015-02" db="UniProtKB">
        <authorList>
            <consortium name="EnsemblMetazoa"/>
        </authorList>
    </citation>
    <scope>IDENTIFICATION</scope>
</reference>
<dbReference type="PhylomeDB" id="T1IS63"/>
<dbReference type="InterPro" id="IPR027417">
    <property type="entry name" value="P-loop_NTPase"/>
</dbReference>
<dbReference type="SMART" id="SM00175">
    <property type="entry name" value="RAB"/>
    <property type="match status" value="1"/>
</dbReference>
<evidence type="ECO:0000256" key="4">
    <source>
        <dbReference type="ARBA" id="ARBA00022481"/>
    </source>
</evidence>
<dbReference type="NCBIfam" id="TIGR00231">
    <property type="entry name" value="small_GTP"/>
    <property type="match status" value="1"/>
</dbReference>
<dbReference type="Pfam" id="PF00071">
    <property type="entry name" value="Ras"/>
    <property type="match status" value="1"/>
</dbReference>
<dbReference type="EMBL" id="JH431423">
    <property type="status" value="NOT_ANNOTATED_CDS"/>
    <property type="molecule type" value="Genomic_DNA"/>
</dbReference>
<dbReference type="FunFam" id="3.40.50.300:FF:000983">
    <property type="entry name" value="Rho family GTPase"/>
    <property type="match status" value="1"/>
</dbReference>
<keyword evidence="8" id="KW-0449">Lipoprotein</keyword>
<organism evidence="10 11">
    <name type="scientific">Strigamia maritima</name>
    <name type="common">European centipede</name>
    <name type="synonym">Geophilus maritimus</name>
    <dbReference type="NCBI Taxonomy" id="126957"/>
    <lineage>
        <taxon>Eukaryota</taxon>
        <taxon>Metazoa</taxon>
        <taxon>Ecdysozoa</taxon>
        <taxon>Arthropoda</taxon>
        <taxon>Myriapoda</taxon>
        <taxon>Chilopoda</taxon>
        <taxon>Pleurostigmophora</taxon>
        <taxon>Geophilomorpha</taxon>
        <taxon>Linotaeniidae</taxon>
        <taxon>Strigamia</taxon>
    </lineage>
</organism>
<keyword evidence="4" id="KW-0488">Methylation</keyword>
<dbReference type="Proteomes" id="UP000014500">
    <property type="component" value="Unassembled WGS sequence"/>
</dbReference>
<accession>T1IS63</accession>
<keyword evidence="3" id="KW-1003">Cell membrane</keyword>
<reference evidence="11" key="1">
    <citation type="submission" date="2011-05" db="EMBL/GenBank/DDBJ databases">
        <authorList>
            <person name="Richards S.R."/>
            <person name="Qu J."/>
            <person name="Jiang H."/>
            <person name="Jhangiani S.N."/>
            <person name="Agravi P."/>
            <person name="Goodspeed R."/>
            <person name="Gross S."/>
            <person name="Mandapat C."/>
            <person name="Jackson L."/>
            <person name="Mathew T."/>
            <person name="Pu L."/>
            <person name="Thornton R."/>
            <person name="Saada N."/>
            <person name="Wilczek-Boney K.B."/>
            <person name="Lee S."/>
            <person name="Kovar C."/>
            <person name="Wu Y."/>
            <person name="Scherer S.E."/>
            <person name="Worley K.C."/>
            <person name="Muzny D.M."/>
            <person name="Gibbs R."/>
        </authorList>
    </citation>
    <scope>NUCLEOTIDE SEQUENCE</scope>
    <source>
        <strain evidence="11">Brora</strain>
    </source>
</reference>
<dbReference type="HOGENOM" id="CLU_041217_21_3_1"/>
<dbReference type="PROSITE" id="PS51421">
    <property type="entry name" value="RAS"/>
    <property type="match status" value="1"/>
</dbReference>
<dbReference type="GO" id="GO:0001667">
    <property type="term" value="P:ameboidal-type cell migration"/>
    <property type="evidence" value="ECO:0007669"/>
    <property type="project" value="UniProtKB-ARBA"/>
</dbReference>
<keyword evidence="6" id="KW-0342">GTP-binding</keyword>